<dbReference type="Proteomes" id="UP000008983">
    <property type="component" value="Unassembled WGS sequence"/>
</dbReference>
<name>G0QZY7_ICHMU</name>
<feature type="transmembrane region" description="Helical" evidence="1">
    <location>
        <begin position="6"/>
        <end position="24"/>
    </location>
</feature>
<dbReference type="RefSeq" id="XP_004030456.1">
    <property type="nucleotide sequence ID" value="XM_004030408.1"/>
</dbReference>
<keyword evidence="1" id="KW-0812">Transmembrane</keyword>
<gene>
    <name evidence="2" type="ORF">IMG5_160570</name>
</gene>
<keyword evidence="1" id="KW-0472">Membrane</keyword>
<proteinExistence type="predicted"/>
<dbReference type="InParanoid" id="G0QZY7"/>
<feature type="non-terminal residue" evidence="2">
    <location>
        <position position="192"/>
    </location>
</feature>
<keyword evidence="1" id="KW-1133">Transmembrane helix</keyword>
<evidence type="ECO:0000313" key="2">
    <source>
        <dbReference type="EMBL" id="EGR29220.1"/>
    </source>
</evidence>
<protein>
    <recommendedName>
        <fullName evidence="4">Transmembrane protein</fullName>
    </recommendedName>
</protein>
<reference evidence="2 3" key="1">
    <citation type="submission" date="2011-07" db="EMBL/GenBank/DDBJ databases">
        <authorList>
            <person name="Coyne R."/>
            <person name="Brami D."/>
            <person name="Johnson J."/>
            <person name="Hostetler J."/>
            <person name="Hannick L."/>
            <person name="Clark T."/>
            <person name="Cassidy-Hanley D."/>
            <person name="Inman J."/>
        </authorList>
    </citation>
    <scope>NUCLEOTIDE SEQUENCE [LARGE SCALE GENOMIC DNA]</scope>
    <source>
        <strain evidence="2 3">G5</strain>
    </source>
</reference>
<dbReference type="AlphaFoldDB" id="G0QZY7"/>
<organism evidence="2 3">
    <name type="scientific">Ichthyophthirius multifiliis</name>
    <name type="common">White spot disease agent</name>
    <name type="synonym">Ich</name>
    <dbReference type="NCBI Taxonomy" id="5932"/>
    <lineage>
        <taxon>Eukaryota</taxon>
        <taxon>Sar</taxon>
        <taxon>Alveolata</taxon>
        <taxon>Ciliophora</taxon>
        <taxon>Intramacronucleata</taxon>
        <taxon>Oligohymenophorea</taxon>
        <taxon>Hymenostomatida</taxon>
        <taxon>Ophryoglenina</taxon>
        <taxon>Ichthyophthirius</taxon>
    </lineage>
</organism>
<keyword evidence="3" id="KW-1185">Reference proteome</keyword>
<accession>G0QZY7</accession>
<evidence type="ECO:0000256" key="1">
    <source>
        <dbReference type="SAM" id="Phobius"/>
    </source>
</evidence>
<sequence length="192" mass="23462">MDSLDYILFVFIAIIIWQLYDYYFPKQQKKVISENSETQDKVFLIKNNIKQLYKEEKEILKVFLLIEIQLNMTEYKILKYILVQKVQFSMLQNQRTLQEVEDMKYLRDKNAQLILQKWWLTQNIFTLIFIKNQLQMKNNNQMLLIQLFVQIIKLLAIQKAFKKNFKAKNKIEKVKIYAFIQICTRQQKLNLY</sequence>
<dbReference type="EMBL" id="GL984172">
    <property type="protein sequence ID" value="EGR29220.1"/>
    <property type="molecule type" value="Genomic_DNA"/>
</dbReference>
<evidence type="ECO:0008006" key="4">
    <source>
        <dbReference type="Google" id="ProtNLM"/>
    </source>
</evidence>
<dbReference type="GeneID" id="14905317"/>
<evidence type="ECO:0000313" key="3">
    <source>
        <dbReference type="Proteomes" id="UP000008983"/>
    </source>
</evidence>